<dbReference type="EMBL" id="JAPFFM010000019">
    <property type="protein sequence ID" value="KAJ6688729.1"/>
    <property type="molecule type" value="Genomic_DNA"/>
</dbReference>
<organism evidence="1 2">
    <name type="scientific">Salix koriyanagi</name>
    <dbReference type="NCBI Taxonomy" id="2511006"/>
    <lineage>
        <taxon>Eukaryota</taxon>
        <taxon>Viridiplantae</taxon>
        <taxon>Streptophyta</taxon>
        <taxon>Embryophyta</taxon>
        <taxon>Tracheophyta</taxon>
        <taxon>Spermatophyta</taxon>
        <taxon>Magnoliopsida</taxon>
        <taxon>eudicotyledons</taxon>
        <taxon>Gunneridae</taxon>
        <taxon>Pentapetalae</taxon>
        <taxon>rosids</taxon>
        <taxon>fabids</taxon>
        <taxon>Malpighiales</taxon>
        <taxon>Salicaceae</taxon>
        <taxon>Saliceae</taxon>
        <taxon>Salix</taxon>
    </lineage>
</organism>
<dbReference type="AlphaFoldDB" id="A0A9Q0SST1"/>
<dbReference type="Proteomes" id="UP001151752">
    <property type="component" value="Chromosome 15W"/>
</dbReference>
<evidence type="ECO:0000313" key="2">
    <source>
        <dbReference type="Proteomes" id="UP001151752"/>
    </source>
</evidence>
<reference evidence="1" key="1">
    <citation type="submission" date="2022-11" db="EMBL/GenBank/DDBJ databases">
        <authorList>
            <person name="Hyden B.L."/>
            <person name="Feng K."/>
            <person name="Yates T."/>
            <person name="Jawdy S."/>
            <person name="Smart L.B."/>
            <person name="Muchero W."/>
        </authorList>
    </citation>
    <scope>NUCLEOTIDE SEQUENCE</scope>
    <source>
        <tissue evidence="1">Shoot tip</tissue>
    </source>
</reference>
<reference evidence="1" key="2">
    <citation type="journal article" date="2023" name="Int. J. Mol. Sci.">
        <title>De Novo Assembly and Annotation of 11 Diverse Shrub Willow (Salix) Genomes Reveals Novel Gene Organization in Sex-Linked Regions.</title>
        <authorList>
            <person name="Hyden B."/>
            <person name="Feng K."/>
            <person name="Yates T.B."/>
            <person name="Jawdy S."/>
            <person name="Cereghino C."/>
            <person name="Smart L.B."/>
            <person name="Muchero W."/>
        </authorList>
    </citation>
    <scope>NUCLEOTIDE SEQUENCE</scope>
    <source>
        <tissue evidence="1">Shoot tip</tissue>
    </source>
</reference>
<gene>
    <name evidence="1" type="ORF">OIU74_017270</name>
</gene>
<comment type="caution">
    <text evidence="1">The sequence shown here is derived from an EMBL/GenBank/DDBJ whole genome shotgun (WGS) entry which is preliminary data.</text>
</comment>
<evidence type="ECO:0000313" key="1">
    <source>
        <dbReference type="EMBL" id="KAJ6688729.1"/>
    </source>
</evidence>
<sequence length="48" mass="5309">MLKSKSKRADLIFLPQPFIVLVPSHEPFVISCSLAHDASVTHAGYEVE</sequence>
<protein>
    <submittedName>
        <fullName evidence="1">Uncharacterized protein</fullName>
    </submittedName>
</protein>
<accession>A0A9Q0SST1</accession>
<proteinExistence type="predicted"/>
<keyword evidence="2" id="KW-1185">Reference proteome</keyword>
<name>A0A9Q0SST1_9ROSI</name>